<dbReference type="Proteomes" id="UP000198211">
    <property type="component" value="Unassembled WGS sequence"/>
</dbReference>
<sequence length="123" mass="13887">MYLAFGNTKGARSRYDSNGRLLLLHAAWAVGRNCGKVNNYFESKLEERIKGQHAKQVACEKKHPEFMRSSKEKIKADLLRAAPITARYLRVFIGLLLARAIAPNKEKHWCTTDEGAIPHSCFG</sequence>
<gene>
    <name evidence="1" type="ORF">PHMEG_00037659</name>
</gene>
<comment type="caution">
    <text evidence="1">The sequence shown here is derived from an EMBL/GenBank/DDBJ whole genome shotgun (WGS) entry which is preliminary data.</text>
</comment>
<dbReference type="AlphaFoldDB" id="A0A225UKJ9"/>
<dbReference type="OrthoDB" id="129209at2759"/>
<organism evidence="1 2">
    <name type="scientific">Phytophthora megakarya</name>
    <dbReference type="NCBI Taxonomy" id="4795"/>
    <lineage>
        <taxon>Eukaryota</taxon>
        <taxon>Sar</taxon>
        <taxon>Stramenopiles</taxon>
        <taxon>Oomycota</taxon>
        <taxon>Peronosporomycetes</taxon>
        <taxon>Peronosporales</taxon>
        <taxon>Peronosporaceae</taxon>
        <taxon>Phytophthora</taxon>
    </lineage>
</organism>
<reference evidence="2" key="1">
    <citation type="submission" date="2017-03" db="EMBL/GenBank/DDBJ databases">
        <title>Phytopthora megakarya and P. palmivora, two closely related causual agents of cacao black pod achieved similar genome size and gene model numbers by different mechanisms.</title>
        <authorList>
            <person name="Ali S."/>
            <person name="Shao J."/>
            <person name="Larry D.J."/>
            <person name="Kronmiller B."/>
            <person name="Shen D."/>
            <person name="Strem M.D."/>
            <person name="Melnick R.L."/>
            <person name="Guiltinan M.J."/>
            <person name="Tyler B.M."/>
            <person name="Meinhardt L.W."/>
            <person name="Bailey B.A."/>
        </authorList>
    </citation>
    <scope>NUCLEOTIDE SEQUENCE [LARGE SCALE GENOMIC DNA]</scope>
    <source>
        <strain evidence="2">zdho120</strain>
    </source>
</reference>
<evidence type="ECO:0000313" key="2">
    <source>
        <dbReference type="Proteomes" id="UP000198211"/>
    </source>
</evidence>
<name>A0A225UKJ9_9STRA</name>
<proteinExistence type="predicted"/>
<keyword evidence="2" id="KW-1185">Reference proteome</keyword>
<dbReference type="STRING" id="4795.A0A225UKJ9"/>
<evidence type="ECO:0000313" key="1">
    <source>
        <dbReference type="EMBL" id="OWY93076.1"/>
    </source>
</evidence>
<accession>A0A225UKJ9</accession>
<dbReference type="EMBL" id="NBNE01016745">
    <property type="protein sequence ID" value="OWY93076.1"/>
    <property type="molecule type" value="Genomic_DNA"/>
</dbReference>
<protein>
    <submittedName>
        <fullName evidence="1">Uncharacterized protein</fullName>
    </submittedName>
</protein>